<evidence type="ECO:0000256" key="1">
    <source>
        <dbReference type="ARBA" id="ARBA00004141"/>
    </source>
</evidence>
<evidence type="ECO:0000256" key="5">
    <source>
        <dbReference type="SAM" id="MobiDB-lite"/>
    </source>
</evidence>
<evidence type="ECO:0000256" key="6">
    <source>
        <dbReference type="SAM" id="Phobius"/>
    </source>
</evidence>
<comment type="subcellular location">
    <subcellularLocation>
        <location evidence="1">Membrane</location>
        <topology evidence="1">Multi-pass membrane protein</topology>
    </subcellularLocation>
</comment>
<dbReference type="AlphaFoldDB" id="A0A521F9D9"/>
<dbReference type="Pfam" id="PF02361">
    <property type="entry name" value="CbiQ"/>
    <property type="match status" value="1"/>
</dbReference>
<feature type="transmembrane region" description="Helical" evidence="6">
    <location>
        <begin position="67"/>
        <end position="85"/>
    </location>
</feature>
<evidence type="ECO:0000313" key="8">
    <source>
        <dbReference type="Proteomes" id="UP000317484"/>
    </source>
</evidence>
<keyword evidence="8" id="KW-1185">Reference proteome</keyword>
<keyword evidence="2 6" id="KW-0812">Transmembrane</keyword>
<dbReference type="EMBL" id="FXTJ01000007">
    <property type="protein sequence ID" value="SMO92737.1"/>
    <property type="molecule type" value="Genomic_DNA"/>
</dbReference>
<reference evidence="7 8" key="1">
    <citation type="submission" date="2017-05" db="EMBL/GenBank/DDBJ databases">
        <authorList>
            <person name="Varghese N."/>
            <person name="Submissions S."/>
        </authorList>
    </citation>
    <scope>NUCLEOTIDE SEQUENCE [LARGE SCALE GENOMIC DNA]</scope>
    <source>
        <strain evidence="7 8">DSM 46834</strain>
    </source>
</reference>
<dbReference type="GO" id="GO:0005886">
    <property type="term" value="C:plasma membrane"/>
    <property type="evidence" value="ECO:0007669"/>
    <property type="project" value="TreeGrafter"/>
</dbReference>
<dbReference type="RefSeq" id="WP_142459800.1">
    <property type="nucleotide sequence ID" value="NZ_FXTJ01000007.1"/>
</dbReference>
<name>A0A521F9D9_9ACTN</name>
<feature type="transmembrane region" description="Helical" evidence="6">
    <location>
        <begin position="22"/>
        <end position="55"/>
    </location>
</feature>
<gene>
    <name evidence="7" type="ORF">SAMN06273567_107215</name>
</gene>
<evidence type="ECO:0000256" key="4">
    <source>
        <dbReference type="ARBA" id="ARBA00023136"/>
    </source>
</evidence>
<dbReference type="PANTHER" id="PTHR33514:SF13">
    <property type="entry name" value="PROTEIN ABCI12, CHLOROPLASTIC"/>
    <property type="match status" value="1"/>
</dbReference>
<evidence type="ECO:0000313" key="7">
    <source>
        <dbReference type="EMBL" id="SMO92737.1"/>
    </source>
</evidence>
<feature type="region of interest" description="Disordered" evidence="5">
    <location>
        <begin position="198"/>
        <end position="220"/>
    </location>
</feature>
<proteinExistence type="predicted"/>
<dbReference type="Proteomes" id="UP000317484">
    <property type="component" value="Unassembled WGS sequence"/>
</dbReference>
<sequence>MTLALYVPRASVVHRLPAGAKLLALAVLAVALFVLPTLTAAAAALLATVAVGLLVARLPVAVLARQARAVVWWLGALLVVHALTTDLRTGAHVALRLLTLVVAAAVVTATTRVSAMVAVVEWLCAPLRLVGVRPARVGLTIAMALRFIPVLVERADRIRAAQAARGGSPRGVRALRTTVAPLLVQVLQMAHDVSEALDARGADDVPPPRRRRSPTSEVPR</sequence>
<organism evidence="7 8">
    <name type="scientific">Geodermatophilus aquaeductus</name>
    <dbReference type="NCBI Taxonomy" id="1564161"/>
    <lineage>
        <taxon>Bacteria</taxon>
        <taxon>Bacillati</taxon>
        <taxon>Actinomycetota</taxon>
        <taxon>Actinomycetes</taxon>
        <taxon>Geodermatophilales</taxon>
        <taxon>Geodermatophilaceae</taxon>
        <taxon>Geodermatophilus</taxon>
    </lineage>
</organism>
<feature type="compositionally biased region" description="Basic and acidic residues" evidence="5">
    <location>
        <begin position="198"/>
        <end position="207"/>
    </location>
</feature>
<protein>
    <submittedName>
        <fullName evidence="7">Biotin transport system permease protein</fullName>
    </submittedName>
</protein>
<dbReference type="PANTHER" id="PTHR33514">
    <property type="entry name" value="PROTEIN ABCI12, CHLOROPLASTIC"/>
    <property type="match status" value="1"/>
</dbReference>
<dbReference type="CDD" id="cd16914">
    <property type="entry name" value="EcfT"/>
    <property type="match status" value="1"/>
</dbReference>
<evidence type="ECO:0000256" key="3">
    <source>
        <dbReference type="ARBA" id="ARBA00022989"/>
    </source>
</evidence>
<evidence type="ECO:0000256" key="2">
    <source>
        <dbReference type="ARBA" id="ARBA00022692"/>
    </source>
</evidence>
<feature type="transmembrane region" description="Helical" evidence="6">
    <location>
        <begin position="97"/>
        <end position="123"/>
    </location>
</feature>
<keyword evidence="4 6" id="KW-0472">Membrane</keyword>
<dbReference type="InterPro" id="IPR003339">
    <property type="entry name" value="ABC/ECF_trnsptr_transmembrane"/>
</dbReference>
<accession>A0A521F9D9</accession>
<keyword evidence="3 6" id="KW-1133">Transmembrane helix</keyword>